<sequence>MPFGGLRKMVYYYYFVEERFYEIVLDKESGDGELLKMLEFCESLFFRILEPSLIPINSLDILESYYDLRVPGEGCGEDSTRKKEDLKREIELGPEIILKDLVDSCLKILETWISESKKPEELKNKIEGILKGKNEEEMTKHMNETNKSKEIRIEKAKREVYEPGPRNSHEIYIYR</sequence>
<name>A0A9N8W2P2_9GLOM</name>
<comment type="caution">
    <text evidence="1">The sequence shown here is derived from an EMBL/GenBank/DDBJ whole genome shotgun (WGS) entry which is preliminary data.</text>
</comment>
<accession>A0A9N8W2P2</accession>
<evidence type="ECO:0000313" key="2">
    <source>
        <dbReference type="Proteomes" id="UP000789405"/>
    </source>
</evidence>
<dbReference type="Proteomes" id="UP000789405">
    <property type="component" value="Unassembled WGS sequence"/>
</dbReference>
<dbReference type="EMBL" id="CAJVPY010000471">
    <property type="protein sequence ID" value="CAG8474969.1"/>
    <property type="molecule type" value="Genomic_DNA"/>
</dbReference>
<evidence type="ECO:0000313" key="1">
    <source>
        <dbReference type="EMBL" id="CAG8474969.1"/>
    </source>
</evidence>
<gene>
    <name evidence="1" type="ORF">DERYTH_LOCUS1640</name>
</gene>
<keyword evidence="2" id="KW-1185">Reference proteome</keyword>
<organism evidence="1 2">
    <name type="scientific">Dentiscutata erythropus</name>
    <dbReference type="NCBI Taxonomy" id="1348616"/>
    <lineage>
        <taxon>Eukaryota</taxon>
        <taxon>Fungi</taxon>
        <taxon>Fungi incertae sedis</taxon>
        <taxon>Mucoromycota</taxon>
        <taxon>Glomeromycotina</taxon>
        <taxon>Glomeromycetes</taxon>
        <taxon>Diversisporales</taxon>
        <taxon>Gigasporaceae</taxon>
        <taxon>Dentiscutata</taxon>
    </lineage>
</organism>
<dbReference type="AlphaFoldDB" id="A0A9N8W2P2"/>
<reference evidence="1" key="1">
    <citation type="submission" date="2021-06" db="EMBL/GenBank/DDBJ databases">
        <authorList>
            <person name="Kallberg Y."/>
            <person name="Tangrot J."/>
            <person name="Rosling A."/>
        </authorList>
    </citation>
    <scope>NUCLEOTIDE SEQUENCE</scope>
    <source>
        <strain evidence="1">MA453B</strain>
    </source>
</reference>
<protein>
    <submittedName>
        <fullName evidence="1">25777_t:CDS:1</fullName>
    </submittedName>
</protein>
<proteinExistence type="predicted"/>
<dbReference type="OrthoDB" id="2492172at2759"/>